<name>A0AAJ5BBF6_9BURK</name>
<organism evidence="1 2">
    <name type="scientific">Paraburkholderia hospita</name>
    <dbReference type="NCBI Taxonomy" id="169430"/>
    <lineage>
        <taxon>Bacteria</taxon>
        <taxon>Pseudomonadati</taxon>
        <taxon>Pseudomonadota</taxon>
        <taxon>Betaproteobacteria</taxon>
        <taxon>Burkholderiales</taxon>
        <taxon>Burkholderiaceae</taxon>
        <taxon>Paraburkholderia</taxon>
    </lineage>
</organism>
<dbReference type="EMBL" id="CP026105">
    <property type="protein sequence ID" value="AUT69123.1"/>
    <property type="molecule type" value="Genomic_DNA"/>
</dbReference>
<sequence>MEVINAIGNLRYLIIGTAFCERDRDMAVVSWHLCPSLLAGELARLSVPAEGFMTHLKPGDRTVTMSQPTGMARRFLPKVLREGQVSGFCAMHHTRITLPQDRR</sequence>
<dbReference type="Proteomes" id="UP000236649">
    <property type="component" value="Chromosome 1"/>
</dbReference>
<reference evidence="1 2" key="1">
    <citation type="submission" date="2018-01" db="EMBL/GenBank/DDBJ databases">
        <title>Species boundaries and ecological features among Paraburkholderia terrae DSMZ17804T, P. hospita DSMZ17164T and P. caribensis DSMZ13236T.</title>
        <authorList>
            <person name="Pratama A.A."/>
        </authorList>
    </citation>
    <scope>NUCLEOTIDE SEQUENCE [LARGE SCALE GENOMIC DNA]</scope>
    <source>
        <strain evidence="1 2">DSM 17164</strain>
    </source>
</reference>
<protein>
    <submittedName>
        <fullName evidence="1">Uncharacterized protein</fullName>
    </submittedName>
</protein>
<gene>
    <name evidence="1" type="ORF">C2L64_12990</name>
</gene>
<evidence type="ECO:0000313" key="1">
    <source>
        <dbReference type="EMBL" id="AUT69123.1"/>
    </source>
</evidence>
<accession>A0AAJ5BBF6</accession>
<dbReference type="AlphaFoldDB" id="A0AAJ5BBF6"/>
<evidence type="ECO:0000313" key="2">
    <source>
        <dbReference type="Proteomes" id="UP000236649"/>
    </source>
</evidence>
<proteinExistence type="predicted"/>
<dbReference type="KEGG" id="phs:C2L64_12990"/>